<evidence type="ECO:0000313" key="2">
    <source>
        <dbReference type="EMBL" id="TMQ84369.1"/>
    </source>
</evidence>
<reference evidence="2 3" key="1">
    <citation type="submission" date="2019-05" db="EMBL/GenBank/DDBJ databases">
        <title>Draft genome sequence of Actinomadura sp. 14C53.</title>
        <authorList>
            <person name="Saricaoglu S."/>
            <person name="Isik K."/>
        </authorList>
    </citation>
    <scope>NUCLEOTIDE SEQUENCE [LARGE SCALE GENOMIC DNA]</scope>
    <source>
        <strain evidence="2 3">14C53</strain>
    </source>
</reference>
<keyword evidence="1" id="KW-1133">Transmembrane helix</keyword>
<name>A0A5C4J1I4_9ACTN</name>
<protein>
    <submittedName>
        <fullName evidence="2">Uncharacterized protein</fullName>
    </submittedName>
</protein>
<keyword evidence="3" id="KW-1185">Reference proteome</keyword>
<dbReference type="RefSeq" id="WP_138650614.1">
    <property type="nucleotide sequence ID" value="NZ_VCKW01000479.1"/>
</dbReference>
<feature type="transmembrane region" description="Helical" evidence="1">
    <location>
        <begin position="21"/>
        <end position="46"/>
    </location>
</feature>
<evidence type="ECO:0000256" key="1">
    <source>
        <dbReference type="SAM" id="Phobius"/>
    </source>
</evidence>
<feature type="transmembrane region" description="Helical" evidence="1">
    <location>
        <begin position="112"/>
        <end position="134"/>
    </location>
</feature>
<sequence length="139" mass="15269">MAIGPQRLSNILTEAAKNNSLAIVTSGALASIFVSHEVVARIYSIFDESAPKVRSKIFAFDANYAYIGWFERGLVFTFVVSGQAAAAALAITAKSFARHKQFDEDPKFGERFIIGTFVSVFFAVIWAVLVRMALNLKPM</sequence>
<evidence type="ECO:0000313" key="3">
    <source>
        <dbReference type="Proteomes" id="UP000309174"/>
    </source>
</evidence>
<proteinExistence type="predicted"/>
<keyword evidence="1" id="KW-0812">Transmembrane</keyword>
<organism evidence="2 3">
    <name type="scientific">Actinomadura soli</name>
    <dbReference type="NCBI Taxonomy" id="2508997"/>
    <lineage>
        <taxon>Bacteria</taxon>
        <taxon>Bacillati</taxon>
        <taxon>Actinomycetota</taxon>
        <taxon>Actinomycetes</taxon>
        <taxon>Streptosporangiales</taxon>
        <taxon>Thermomonosporaceae</taxon>
        <taxon>Actinomadura</taxon>
    </lineage>
</organism>
<dbReference type="Proteomes" id="UP000309174">
    <property type="component" value="Unassembled WGS sequence"/>
</dbReference>
<dbReference type="AlphaFoldDB" id="A0A5C4J1I4"/>
<dbReference type="OrthoDB" id="3483363at2"/>
<gene>
    <name evidence="2" type="ORF">ETD83_40890</name>
</gene>
<feature type="transmembrane region" description="Helical" evidence="1">
    <location>
        <begin position="66"/>
        <end position="91"/>
    </location>
</feature>
<keyword evidence="1" id="KW-0472">Membrane</keyword>
<dbReference type="EMBL" id="VCKW01000479">
    <property type="protein sequence ID" value="TMQ84369.1"/>
    <property type="molecule type" value="Genomic_DNA"/>
</dbReference>
<accession>A0A5C4J1I4</accession>
<comment type="caution">
    <text evidence="2">The sequence shown here is derived from an EMBL/GenBank/DDBJ whole genome shotgun (WGS) entry which is preliminary data.</text>
</comment>